<dbReference type="STRING" id="1544413.Clow_01002"/>
<dbReference type="GO" id="GO:0052656">
    <property type="term" value="F:L-isoleucine-2-oxoglutarate transaminase activity"/>
    <property type="evidence" value="ECO:0007669"/>
    <property type="project" value="RHEA"/>
</dbReference>
<evidence type="ECO:0000256" key="12">
    <source>
        <dbReference type="ARBA" id="ARBA00048212"/>
    </source>
</evidence>
<accession>A0A0N8W0I5</accession>
<keyword evidence="11" id="KW-0100">Branched-chain amino acid biosynthesis</keyword>
<comment type="pathway">
    <text evidence="4">Amino-acid biosynthesis; L-leucine biosynthesis; L-leucine from 3-methyl-2-oxobutanoate: step 4/4.</text>
</comment>
<dbReference type="GO" id="GO:0052654">
    <property type="term" value="F:L-leucine-2-oxoglutarate transaminase activity"/>
    <property type="evidence" value="ECO:0007669"/>
    <property type="project" value="RHEA"/>
</dbReference>
<evidence type="ECO:0000256" key="1">
    <source>
        <dbReference type="ARBA" id="ARBA00001933"/>
    </source>
</evidence>
<organism evidence="16 17">
    <name type="scientific">Corynebacterium lowii</name>
    <dbReference type="NCBI Taxonomy" id="1544413"/>
    <lineage>
        <taxon>Bacteria</taxon>
        <taxon>Bacillati</taxon>
        <taxon>Actinomycetota</taxon>
        <taxon>Actinomycetes</taxon>
        <taxon>Mycobacteriales</taxon>
        <taxon>Corynebacteriaceae</taxon>
        <taxon>Corynebacterium</taxon>
    </lineage>
</organism>
<comment type="catalytic activity">
    <reaction evidence="14">
        <text>L-leucine + 2-oxoglutarate = 4-methyl-2-oxopentanoate + L-glutamate</text>
        <dbReference type="Rhea" id="RHEA:18321"/>
        <dbReference type="ChEBI" id="CHEBI:16810"/>
        <dbReference type="ChEBI" id="CHEBI:17865"/>
        <dbReference type="ChEBI" id="CHEBI:29985"/>
        <dbReference type="ChEBI" id="CHEBI:57427"/>
        <dbReference type="EC" id="2.6.1.42"/>
    </reaction>
</comment>
<evidence type="ECO:0000256" key="4">
    <source>
        <dbReference type="ARBA" id="ARBA00005072"/>
    </source>
</evidence>
<keyword evidence="8" id="KW-0028">Amino-acid biosynthesis</keyword>
<evidence type="ECO:0000256" key="11">
    <source>
        <dbReference type="ARBA" id="ARBA00023304"/>
    </source>
</evidence>
<dbReference type="EC" id="2.6.1.42" evidence="6"/>
<dbReference type="GO" id="GO:0009098">
    <property type="term" value="P:L-leucine biosynthetic process"/>
    <property type="evidence" value="ECO:0007669"/>
    <property type="project" value="UniProtKB-UniPathway"/>
</dbReference>
<gene>
    <name evidence="16" type="primary">ilvE</name>
    <name evidence="16" type="ORF">Clow_01002</name>
</gene>
<keyword evidence="17" id="KW-1185">Reference proteome</keyword>
<dbReference type="InterPro" id="IPR036038">
    <property type="entry name" value="Aminotransferase-like"/>
</dbReference>
<dbReference type="Gene3D" id="3.20.10.10">
    <property type="entry name" value="D-amino Acid Aminotransferase, subunit A, domain 2"/>
    <property type="match status" value="1"/>
</dbReference>
<dbReference type="InterPro" id="IPR033939">
    <property type="entry name" value="BCAT_family"/>
</dbReference>
<dbReference type="NCBIfam" id="NF009897">
    <property type="entry name" value="PRK13357.1"/>
    <property type="match status" value="1"/>
</dbReference>
<keyword evidence="9 16" id="KW-0808">Transferase</keyword>
<evidence type="ECO:0000256" key="6">
    <source>
        <dbReference type="ARBA" id="ARBA00013053"/>
    </source>
</evidence>
<comment type="pathway">
    <text evidence="3">Amino-acid biosynthesis; L-valine biosynthesis; L-valine from pyruvate: step 4/4.</text>
</comment>
<comment type="cofactor">
    <cofactor evidence="1">
        <name>pyridoxal 5'-phosphate</name>
        <dbReference type="ChEBI" id="CHEBI:597326"/>
    </cofactor>
</comment>
<dbReference type="OrthoDB" id="9804984at2"/>
<dbReference type="RefSeq" id="WP_055177097.1">
    <property type="nucleotide sequence ID" value="NZ_JAUSQY010000001.1"/>
</dbReference>
<evidence type="ECO:0000256" key="8">
    <source>
        <dbReference type="ARBA" id="ARBA00022605"/>
    </source>
</evidence>
<dbReference type="PATRIC" id="fig|1544413.3.peg.1007"/>
<dbReference type="Pfam" id="PF01063">
    <property type="entry name" value="Aminotran_4"/>
    <property type="match status" value="1"/>
</dbReference>
<dbReference type="UniPathway" id="UPA00049">
    <property type="reaction ID" value="UER00062"/>
</dbReference>
<evidence type="ECO:0000256" key="15">
    <source>
        <dbReference type="PIRSR" id="PIRSR006468-1"/>
    </source>
</evidence>
<evidence type="ECO:0000256" key="3">
    <source>
        <dbReference type="ARBA" id="ARBA00004931"/>
    </source>
</evidence>
<dbReference type="UniPathway" id="UPA00048">
    <property type="reaction ID" value="UER00073"/>
</dbReference>
<dbReference type="PANTHER" id="PTHR11825">
    <property type="entry name" value="SUBGROUP IIII AMINOTRANSFERASE"/>
    <property type="match status" value="1"/>
</dbReference>
<evidence type="ECO:0000256" key="13">
    <source>
        <dbReference type="ARBA" id="ARBA00048798"/>
    </source>
</evidence>
<evidence type="ECO:0000256" key="10">
    <source>
        <dbReference type="ARBA" id="ARBA00022898"/>
    </source>
</evidence>
<comment type="caution">
    <text evidence="16">The sequence shown here is derived from an EMBL/GenBank/DDBJ whole genome shotgun (WGS) entry which is preliminary data.</text>
</comment>
<evidence type="ECO:0000256" key="7">
    <source>
        <dbReference type="ARBA" id="ARBA00022576"/>
    </source>
</evidence>
<comment type="catalytic activity">
    <reaction evidence="12">
        <text>L-valine + 2-oxoglutarate = 3-methyl-2-oxobutanoate + L-glutamate</text>
        <dbReference type="Rhea" id="RHEA:24813"/>
        <dbReference type="ChEBI" id="CHEBI:11851"/>
        <dbReference type="ChEBI" id="CHEBI:16810"/>
        <dbReference type="ChEBI" id="CHEBI:29985"/>
        <dbReference type="ChEBI" id="CHEBI:57762"/>
        <dbReference type="EC" id="2.6.1.42"/>
    </reaction>
</comment>
<dbReference type="InterPro" id="IPR005786">
    <property type="entry name" value="B_amino_transII"/>
</dbReference>
<dbReference type="GO" id="GO:0009097">
    <property type="term" value="P:isoleucine biosynthetic process"/>
    <property type="evidence" value="ECO:0007669"/>
    <property type="project" value="UniProtKB-UniPathway"/>
</dbReference>
<comment type="pathway">
    <text evidence="2">Amino-acid biosynthesis; L-isoleucine biosynthesis; L-isoleucine from 2-oxobutanoate: step 4/4.</text>
</comment>
<dbReference type="CDD" id="cd01557">
    <property type="entry name" value="BCAT_beta_family"/>
    <property type="match status" value="1"/>
</dbReference>
<feature type="modified residue" description="N6-(pyridoxal phosphate)lysine" evidence="15">
    <location>
        <position position="202"/>
    </location>
</feature>
<keyword evidence="7 16" id="KW-0032">Aminotransferase</keyword>
<name>A0A0N8W0I5_9CORY</name>
<evidence type="ECO:0000256" key="9">
    <source>
        <dbReference type="ARBA" id="ARBA00022679"/>
    </source>
</evidence>
<evidence type="ECO:0000313" key="16">
    <source>
        <dbReference type="EMBL" id="KQB86794.1"/>
    </source>
</evidence>
<dbReference type="EMBL" id="LKEV01000002">
    <property type="protein sequence ID" value="KQB86794.1"/>
    <property type="molecule type" value="Genomic_DNA"/>
</dbReference>
<dbReference type="Proteomes" id="UP000050488">
    <property type="component" value="Unassembled WGS sequence"/>
</dbReference>
<dbReference type="GO" id="GO:0009099">
    <property type="term" value="P:L-valine biosynthetic process"/>
    <property type="evidence" value="ECO:0007669"/>
    <property type="project" value="UniProtKB-UniPathway"/>
</dbReference>
<reference evidence="16 17" key="1">
    <citation type="submission" date="2015-10" db="EMBL/GenBank/DDBJ databases">
        <title>Corynebacteirum lowii and Corynebacterium oculi species nova, derived from human clinical disease and and emended description of Corynebacterium mastiditis.</title>
        <authorList>
            <person name="Bernard K."/>
            <person name="Pacheco A.L."/>
            <person name="Mcdougall C."/>
            <person name="Burtx T."/>
            <person name="Weibe D."/>
            <person name="Tyler S."/>
            <person name="Olson A.B."/>
            <person name="Cnockaert M."/>
            <person name="Eguchi H."/>
            <person name="Kuwahara T."/>
            <person name="Nakayama-Imaohji H."/>
            <person name="Boudewijins M."/>
            <person name="Van Hoecke F."/>
            <person name="Bernier A.-M."/>
            <person name="Vandamme P."/>
        </authorList>
    </citation>
    <scope>NUCLEOTIDE SEQUENCE [LARGE SCALE GENOMIC DNA]</scope>
    <source>
        <strain evidence="16 17">NML 130206</strain>
    </source>
</reference>
<dbReference type="Gene3D" id="3.30.470.10">
    <property type="match status" value="1"/>
</dbReference>
<comment type="catalytic activity">
    <reaction evidence="13">
        <text>L-isoleucine + 2-oxoglutarate = (S)-3-methyl-2-oxopentanoate + L-glutamate</text>
        <dbReference type="Rhea" id="RHEA:24801"/>
        <dbReference type="ChEBI" id="CHEBI:16810"/>
        <dbReference type="ChEBI" id="CHEBI:29985"/>
        <dbReference type="ChEBI" id="CHEBI:35146"/>
        <dbReference type="ChEBI" id="CHEBI:58045"/>
        <dbReference type="EC" id="2.6.1.42"/>
    </reaction>
</comment>
<dbReference type="UniPathway" id="UPA00047">
    <property type="reaction ID" value="UER00058"/>
</dbReference>
<dbReference type="SUPFAM" id="SSF56752">
    <property type="entry name" value="D-aminoacid aminotransferase-like PLP-dependent enzymes"/>
    <property type="match status" value="1"/>
</dbReference>
<dbReference type="PIRSF" id="PIRSF006468">
    <property type="entry name" value="BCAT1"/>
    <property type="match status" value="1"/>
</dbReference>
<keyword evidence="10" id="KW-0663">Pyridoxal phosphate</keyword>
<dbReference type="InterPro" id="IPR001544">
    <property type="entry name" value="Aminotrans_IV"/>
</dbReference>
<evidence type="ECO:0000313" key="17">
    <source>
        <dbReference type="Proteomes" id="UP000050488"/>
    </source>
</evidence>
<dbReference type="PANTHER" id="PTHR11825:SF44">
    <property type="entry name" value="BRANCHED-CHAIN-AMINO-ACID AMINOTRANSFERASE"/>
    <property type="match status" value="1"/>
</dbReference>
<protein>
    <recommendedName>
        <fullName evidence="6">branched-chain-amino-acid transaminase</fullName>
        <ecNumber evidence="6">2.6.1.42</ecNumber>
    </recommendedName>
</protein>
<dbReference type="GO" id="GO:0052655">
    <property type="term" value="F:L-valine-2-oxoglutarate transaminase activity"/>
    <property type="evidence" value="ECO:0007669"/>
    <property type="project" value="RHEA"/>
</dbReference>
<evidence type="ECO:0000256" key="2">
    <source>
        <dbReference type="ARBA" id="ARBA00004824"/>
    </source>
</evidence>
<comment type="similarity">
    <text evidence="5">Belongs to the class-IV pyridoxal-phosphate-dependent aminotransferase family.</text>
</comment>
<dbReference type="InterPro" id="IPR043131">
    <property type="entry name" value="BCAT-like_N"/>
</dbReference>
<proteinExistence type="inferred from homology"/>
<evidence type="ECO:0000256" key="14">
    <source>
        <dbReference type="ARBA" id="ARBA00049229"/>
    </source>
</evidence>
<dbReference type="NCBIfam" id="TIGR01123">
    <property type="entry name" value="ilvE_II"/>
    <property type="match status" value="1"/>
</dbReference>
<dbReference type="AlphaFoldDB" id="A0A0N8W0I5"/>
<dbReference type="InterPro" id="IPR043132">
    <property type="entry name" value="BCAT-like_C"/>
</dbReference>
<evidence type="ECO:0000256" key="5">
    <source>
        <dbReference type="ARBA" id="ARBA00009320"/>
    </source>
</evidence>
<sequence>MTSLTFEVQRNPHPVTDERRAEILANPAFGQQFTDHMVRIDWNQESGWHDARVMPFGAIELSPATSVLHYGQAIFEGMKAYRMPDGAIATFRPDRNAQRMQDSARRLAMPELPVEDFLEAVRVLVDVDQQWVPEAGGEAALYLRPLMFATEQTLGVHPSSSYTFLLMASPSGAYFKGGLKPVSVWLSEDYVRAAPGGTGAAKFAGNYAASLLAQAQASEKGCDQVVWLDAIERNYIEEMGGMNLMFVYGSEDSPEGVTLVTPKLSGSLLPGVTRDSLLHVARDLGYATEQRLISKEEWRKDAESGVLTETLACGTAAVLTPVGVVKSNDGEFTVGNNEPGAVTMKLRQRLTDIQHGVAEDTHGWMHTLVPAAE</sequence>